<dbReference type="PANTHER" id="PTHR46479">
    <property type="entry name" value="BIOGENESIS OF LYSOSOME-RELATED ORGANELLES COMPLEX 1 SUBUNIT 2"/>
    <property type="match status" value="1"/>
</dbReference>
<dbReference type="VEuPathDB" id="FungiDB:SeMB42_g07544"/>
<reference evidence="2 3" key="1">
    <citation type="journal article" date="2019" name="Sci. Rep.">
        <title>Comparative genomics of chytrid fungi reveal insights into the obligate biotrophic and pathogenic lifestyle of Synchytrium endobioticum.</title>
        <authorList>
            <person name="van de Vossenberg B.T.L.H."/>
            <person name="Warris S."/>
            <person name="Nguyen H.D.T."/>
            <person name="van Gent-Pelzer M.P.E."/>
            <person name="Joly D.L."/>
            <person name="van de Geest H.C."/>
            <person name="Bonants P.J.M."/>
            <person name="Smith D.S."/>
            <person name="Levesque C.A."/>
            <person name="van der Lee T.A.J."/>
        </authorList>
    </citation>
    <scope>NUCLEOTIDE SEQUENCE [LARGE SCALE GENOMIC DNA]</scope>
    <source>
        <strain evidence="2 3">MB42</strain>
    </source>
</reference>
<comment type="caution">
    <text evidence="2">The sequence shown here is derived from an EMBL/GenBank/DDBJ whole genome shotgun (WGS) entry which is preliminary data.</text>
</comment>
<dbReference type="GO" id="GO:0031083">
    <property type="term" value="C:BLOC-1 complex"/>
    <property type="evidence" value="ECO:0007669"/>
    <property type="project" value="TreeGrafter"/>
</dbReference>
<sequence length="117" mass="13052">MVASESTSLSEMAESAVAVALYKTAESIHAELTAIVDEYQAIETLNAATRDYLSDVSVKSQHLVDELTRLQETQKDIQPYLLRIADLEQQVAKLEHVALALDEYSRRVEDCVKRGGR</sequence>
<comment type="similarity">
    <text evidence="1">Belongs to the BLOC1S2 family.</text>
</comment>
<evidence type="ECO:0008006" key="4">
    <source>
        <dbReference type="Google" id="ProtNLM"/>
    </source>
</evidence>
<dbReference type="InterPro" id="IPR019269">
    <property type="entry name" value="BLOC1_su2"/>
</dbReference>
<dbReference type="GO" id="GO:0043015">
    <property type="term" value="F:gamma-tubulin binding"/>
    <property type="evidence" value="ECO:0007669"/>
    <property type="project" value="TreeGrafter"/>
</dbReference>
<dbReference type="GO" id="GO:0099078">
    <property type="term" value="C:BORC complex"/>
    <property type="evidence" value="ECO:0007669"/>
    <property type="project" value="TreeGrafter"/>
</dbReference>
<dbReference type="Proteomes" id="UP000317494">
    <property type="component" value="Unassembled WGS sequence"/>
</dbReference>
<keyword evidence="3" id="KW-1185">Reference proteome</keyword>
<dbReference type="EMBL" id="QEAN01000553">
    <property type="protein sequence ID" value="TPX32958.1"/>
    <property type="molecule type" value="Genomic_DNA"/>
</dbReference>
<gene>
    <name evidence="2" type="ORF">SeMB42_g07544</name>
</gene>
<dbReference type="Pfam" id="PF10046">
    <property type="entry name" value="BLOC1_2"/>
    <property type="match status" value="1"/>
</dbReference>
<dbReference type="PANTHER" id="PTHR46479:SF1">
    <property type="entry name" value="BIOGENESIS OF LYSOSOME-RELATED ORGANELLES COMPLEX 1 SUBUNIT 2"/>
    <property type="match status" value="1"/>
</dbReference>
<dbReference type="GO" id="GO:0016197">
    <property type="term" value="P:endosomal transport"/>
    <property type="evidence" value="ECO:0007669"/>
    <property type="project" value="TreeGrafter"/>
</dbReference>
<evidence type="ECO:0000313" key="3">
    <source>
        <dbReference type="Proteomes" id="UP000317494"/>
    </source>
</evidence>
<accession>A0A507C0R0</accession>
<organism evidence="2 3">
    <name type="scientific">Synchytrium endobioticum</name>
    <dbReference type="NCBI Taxonomy" id="286115"/>
    <lineage>
        <taxon>Eukaryota</taxon>
        <taxon>Fungi</taxon>
        <taxon>Fungi incertae sedis</taxon>
        <taxon>Chytridiomycota</taxon>
        <taxon>Chytridiomycota incertae sedis</taxon>
        <taxon>Chytridiomycetes</taxon>
        <taxon>Synchytriales</taxon>
        <taxon>Synchytriaceae</taxon>
        <taxon>Synchytrium</taxon>
    </lineage>
</organism>
<evidence type="ECO:0000313" key="2">
    <source>
        <dbReference type="EMBL" id="TPX32958.1"/>
    </source>
</evidence>
<dbReference type="GO" id="GO:0000930">
    <property type="term" value="C:gamma-tubulin complex"/>
    <property type="evidence" value="ECO:0007669"/>
    <property type="project" value="TreeGrafter"/>
</dbReference>
<evidence type="ECO:0000256" key="1">
    <source>
        <dbReference type="ARBA" id="ARBA00008468"/>
    </source>
</evidence>
<dbReference type="STRING" id="286115.A0A507C0R0"/>
<name>A0A507C0R0_9FUNG</name>
<protein>
    <recommendedName>
        <fullName evidence="4">Biogenesis of lysosome-related organelles complex 1 subunit 2</fullName>
    </recommendedName>
</protein>
<dbReference type="GO" id="GO:0032418">
    <property type="term" value="P:lysosome localization"/>
    <property type="evidence" value="ECO:0007669"/>
    <property type="project" value="TreeGrafter"/>
</dbReference>
<proteinExistence type="inferred from homology"/>
<dbReference type="AlphaFoldDB" id="A0A507C0R0"/>